<dbReference type="PANTHER" id="PTHR33538">
    <property type="entry name" value="PROTEIN GAMETE EXPRESSED 1"/>
    <property type="match status" value="1"/>
</dbReference>
<feature type="region of interest" description="Disordered" evidence="1">
    <location>
        <begin position="591"/>
        <end position="651"/>
    </location>
</feature>
<keyword evidence="2" id="KW-0732">Signal</keyword>
<dbReference type="Proteomes" id="UP000515158">
    <property type="component" value="Unplaced"/>
</dbReference>
<accession>A0A6P9AJW6</accession>
<evidence type="ECO:0000256" key="2">
    <source>
        <dbReference type="SAM" id="SignalP"/>
    </source>
</evidence>
<proteinExistence type="predicted"/>
<feature type="compositionally biased region" description="Acidic residues" evidence="1">
    <location>
        <begin position="557"/>
        <end position="570"/>
    </location>
</feature>
<reference evidence="4" key="1">
    <citation type="submission" date="2025-08" db="UniProtKB">
        <authorList>
            <consortium name="RefSeq"/>
        </authorList>
    </citation>
    <scope>IDENTIFICATION</scope>
    <source>
        <tissue evidence="4">Total insect</tissue>
    </source>
</reference>
<sequence>MSDKRTMPSQEFHMSTFSLLVLVALCSCRPVVGSSLLEWMGISSWSNPNEKEVAVQDGVPLLKVPFEEATPEDKFLREAEKLVGLKTSALDTCQHKVVMKIQSSCASISEEELAKLSVNLLNCQSAVEGRQQFPCTEKMSLRDCTNKMDSDMWNTYHLMNNRARAVCYAARHQQFRALSEMTVNRLMRTANEQLHTMDLLRDGQTKLETLTSGTLESVSKGHQTLLAEQEKLKTSQQSVHDFVALNLRELTKEKALIAAGHRELSLMTKEVKSKLDEASSQLSTQANANQKNHLQVLADLENLQRKAFDIWDQVDASTKKILDQHAEAADDFEKMLQNIAKINASVEYLMKTVDRTRSEIDERLGWIIKFITESGDQLEWIQQCLAHGLYLVLGMIATSFIQAPPAVRCALILIVPLNLALTSQEGAKGALDFPGITLLLILFTGVNWFLTSLHEWFVLEGYISRRTPVMYHPSLPNGVGVNAPVNGQAVTPEAGSTNIASSPDFLSTCWSSLGIFYNYSKRKVSESTGKVMSLFSLSGGQVPAGEQTNVRNASKDEVDDGNNSEDEGSVEQEIRISAQRLLSNPPRMYNASVLRSDTPVSSRSSLSQTPSRSGTPRNPCIGYTRDGRPCRNSAMPDSQTCRLHLSSPARG</sequence>
<feature type="compositionally biased region" description="Low complexity" evidence="1">
    <location>
        <begin position="598"/>
        <end position="613"/>
    </location>
</feature>
<name>A0A6P9AJW6_THRPL</name>
<dbReference type="PANTHER" id="PTHR33538:SF1">
    <property type="entry name" value="PROTEIN BRAMBLEBERRY"/>
    <property type="match status" value="1"/>
</dbReference>
<evidence type="ECO:0000313" key="3">
    <source>
        <dbReference type="Proteomes" id="UP000515158"/>
    </source>
</evidence>
<dbReference type="InterPro" id="IPR040346">
    <property type="entry name" value="GEX1/Brambleberry"/>
</dbReference>
<dbReference type="AlphaFoldDB" id="A0A6P9AJW6"/>
<dbReference type="KEGG" id="tpal:117653871"/>
<evidence type="ECO:0000313" key="4">
    <source>
        <dbReference type="RefSeq" id="XP_034255741.1"/>
    </source>
</evidence>
<feature type="chain" id="PRO_5027536830" evidence="2">
    <location>
        <begin position="34"/>
        <end position="651"/>
    </location>
</feature>
<dbReference type="RefSeq" id="XP_034255741.1">
    <property type="nucleotide sequence ID" value="XM_034399850.1"/>
</dbReference>
<dbReference type="GeneID" id="117653871"/>
<dbReference type="InParanoid" id="A0A6P9AJW6"/>
<keyword evidence="3" id="KW-1185">Reference proteome</keyword>
<dbReference type="PROSITE" id="PS51257">
    <property type="entry name" value="PROKAR_LIPOPROTEIN"/>
    <property type="match status" value="1"/>
</dbReference>
<gene>
    <name evidence="4" type="primary">LOC117653871</name>
</gene>
<protein>
    <submittedName>
        <fullName evidence="4">Protein brambleberry-like isoform X1</fullName>
    </submittedName>
</protein>
<evidence type="ECO:0000256" key="1">
    <source>
        <dbReference type="SAM" id="MobiDB-lite"/>
    </source>
</evidence>
<feature type="region of interest" description="Disordered" evidence="1">
    <location>
        <begin position="543"/>
        <end position="571"/>
    </location>
</feature>
<feature type="signal peptide" evidence="2">
    <location>
        <begin position="1"/>
        <end position="33"/>
    </location>
</feature>
<organism evidence="4">
    <name type="scientific">Thrips palmi</name>
    <name type="common">Melon thrips</name>
    <dbReference type="NCBI Taxonomy" id="161013"/>
    <lineage>
        <taxon>Eukaryota</taxon>
        <taxon>Metazoa</taxon>
        <taxon>Ecdysozoa</taxon>
        <taxon>Arthropoda</taxon>
        <taxon>Hexapoda</taxon>
        <taxon>Insecta</taxon>
        <taxon>Pterygota</taxon>
        <taxon>Neoptera</taxon>
        <taxon>Paraneoptera</taxon>
        <taxon>Thysanoptera</taxon>
        <taxon>Terebrantia</taxon>
        <taxon>Thripoidea</taxon>
        <taxon>Thripidae</taxon>
        <taxon>Thrips</taxon>
    </lineage>
</organism>
<dbReference type="OrthoDB" id="5978806at2759"/>